<dbReference type="EMBL" id="MVGC01000074">
    <property type="protein sequence ID" value="RJE24630.1"/>
    <property type="molecule type" value="Genomic_DNA"/>
</dbReference>
<keyword evidence="3" id="KW-1185">Reference proteome</keyword>
<comment type="caution">
    <text evidence="2">The sequence shown here is derived from an EMBL/GenBank/DDBJ whole genome shotgun (WGS) entry which is preliminary data.</text>
</comment>
<dbReference type="Proteomes" id="UP000266188">
    <property type="component" value="Unassembled WGS sequence"/>
</dbReference>
<reference evidence="3" key="1">
    <citation type="submission" date="2017-02" db="EMBL/GenBank/DDBJ databases">
        <authorList>
            <person name="Tafer H."/>
            <person name="Lopandic K."/>
        </authorList>
    </citation>
    <scope>NUCLEOTIDE SEQUENCE [LARGE SCALE GENOMIC DNA]</scope>
    <source>
        <strain evidence="3">CBS 366.77</strain>
    </source>
</reference>
<protein>
    <submittedName>
        <fullName evidence="2">Uncharacterized protein</fullName>
    </submittedName>
</protein>
<accession>A0A3A2ZPM6</accession>
<name>A0A3A2ZPM6_9EURO</name>
<dbReference type="STRING" id="2070753.A0A3A2ZPM6"/>
<proteinExistence type="predicted"/>
<evidence type="ECO:0000313" key="3">
    <source>
        <dbReference type="Proteomes" id="UP000266188"/>
    </source>
</evidence>
<evidence type="ECO:0000256" key="1">
    <source>
        <dbReference type="SAM" id="MobiDB-lite"/>
    </source>
</evidence>
<feature type="region of interest" description="Disordered" evidence="1">
    <location>
        <begin position="103"/>
        <end position="124"/>
    </location>
</feature>
<gene>
    <name evidence="2" type="ORF">PHISCL_03054</name>
</gene>
<sequence>MQQNFISAVGNFLGSAASQRAAEPIVWVEEYPVYWALWHLQHYSALSKAAKFRWGWSKESVKKLSDNYIAYNDIFCILTELIWTVAAVLADLGLHPLYGHTTKAKREEKDKDEEEGHEEESTKAAWEFPTETPISFFASLELPLQRDYNCYSNYPIWSPCPVPDAEIEETWCRTPYYRLGLGQARMFRAYTSGSSPLPRFKQAWLDMRQIHPFRRIGVMLWNKWRMYSVELFTSIPRDTSVRTPDGDFVREEDFRLSRYDVFSRWLALVGKPPPDVGENWENVGSTLSRYINPC</sequence>
<dbReference type="AlphaFoldDB" id="A0A3A2ZPM6"/>
<evidence type="ECO:0000313" key="2">
    <source>
        <dbReference type="EMBL" id="RJE24630.1"/>
    </source>
</evidence>
<organism evidence="2 3">
    <name type="scientific">Aspergillus sclerotialis</name>
    <dbReference type="NCBI Taxonomy" id="2070753"/>
    <lineage>
        <taxon>Eukaryota</taxon>
        <taxon>Fungi</taxon>
        <taxon>Dikarya</taxon>
        <taxon>Ascomycota</taxon>
        <taxon>Pezizomycotina</taxon>
        <taxon>Eurotiomycetes</taxon>
        <taxon>Eurotiomycetidae</taxon>
        <taxon>Eurotiales</taxon>
        <taxon>Aspergillaceae</taxon>
        <taxon>Aspergillus</taxon>
        <taxon>Aspergillus subgen. Polypaecilum</taxon>
    </lineage>
</organism>
<dbReference type="OrthoDB" id="4358152at2759"/>